<feature type="compositionally biased region" description="Low complexity" evidence="2">
    <location>
        <begin position="241"/>
        <end position="252"/>
    </location>
</feature>
<keyword evidence="5" id="KW-1185">Reference proteome</keyword>
<organism evidence="4 5">
    <name type="scientific">Luteococcus japonicus LSP_Lj1</name>
    <dbReference type="NCBI Taxonomy" id="1255658"/>
    <lineage>
        <taxon>Bacteria</taxon>
        <taxon>Bacillati</taxon>
        <taxon>Actinomycetota</taxon>
        <taxon>Actinomycetes</taxon>
        <taxon>Propionibacteriales</taxon>
        <taxon>Propionibacteriaceae</taxon>
        <taxon>Luteococcus</taxon>
    </lineage>
</organism>
<dbReference type="InterPro" id="IPR007372">
    <property type="entry name" value="Lipid/polyisoprenoid-bd_YceI"/>
</dbReference>
<feature type="region of interest" description="Disordered" evidence="2">
    <location>
        <begin position="181"/>
        <end position="270"/>
    </location>
</feature>
<reference evidence="4 5" key="1">
    <citation type="submission" date="2017-02" db="EMBL/GenBank/DDBJ databases">
        <authorList>
            <person name="Peterson S.W."/>
        </authorList>
    </citation>
    <scope>NUCLEOTIDE SEQUENCE [LARGE SCALE GENOMIC DNA]</scope>
    <source>
        <strain evidence="4 5">LSP_Lj1</strain>
    </source>
</reference>
<sequence length="270" mass="28866">MQGIRDIHGLYHLDPAHSALGFRVRHAGLSRIRGTFDQFHGHALIDGGNVQHSALMVSISASSINTLVTDRDAHLRSADFLDVATYPALTFVGTDFEILDDDHVRVGGDLTIKDVTRRVDMVFAWGGSSTDPFGNERIGFQSELAISRAGFGLTWNAALETGGWLIGDEVTLEIEASAVKKGSTLPDEEPPGRRTQDAEAAADPADEGRPARRSLEPEASTGSAGEGGTVSASQPAAPEVQTTNPKPQTTTPGSVEETRIGFLRRLVRRG</sequence>
<evidence type="ECO:0000313" key="4">
    <source>
        <dbReference type="EMBL" id="SJN38375.1"/>
    </source>
</evidence>
<evidence type="ECO:0000313" key="5">
    <source>
        <dbReference type="Proteomes" id="UP000188342"/>
    </source>
</evidence>
<gene>
    <name evidence="4" type="ORF">FM114_10915</name>
</gene>
<feature type="domain" description="Lipid/polyisoprenoid-binding YceI-like" evidence="3">
    <location>
        <begin position="10"/>
        <end position="179"/>
    </location>
</feature>
<dbReference type="PANTHER" id="PTHR34406:SF1">
    <property type="entry name" value="PROTEIN YCEI"/>
    <property type="match status" value="1"/>
</dbReference>
<feature type="compositionally biased region" description="Basic and acidic residues" evidence="2">
    <location>
        <begin position="206"/>
        <end position="216"/>
    </location>
</feature>
<dbReference type="SMART" id="SM00867">
    <property type="entry name" value="YceI"/>
    <property type="match status" value="1"/>
</dbReference>
<dbReference type="OrthoDB" id="9811006at2"/>
<comment type="similarity">
    <text evidence="1">Belongs to the UPF0312 family.</text>
</comment>
<evidence type="ECO:0000256" key="2">
    <source>
        <dbReference type="SAM" id="MobiDB-lite"/>
    </source>
</evidence>
<evidence type="ECO:0000259" key="3">
    <source>
        <dbReference type="SMART" id="SM00867"/>
    </source>
</evidence>
<dbReference type="Proteomes" id="UP000188342">
    <property type="component" value="Unassembled WGS sequence"/>
</dbReference>
<dbReference type="Pfam" id="PF04264">
    <property type="entry name" value="YceI"/>
    <property type="match status" value="1"/>
</dbReference>
<evidence type="ECO:0000256" key="1">
    <source>
        <dbReference type="ARBA" id="ARBA00008812"/>
    </source>
</evidence>
<dbReference type="STRING" id="1255658.FM114_10915"/>
<dbReference type="SUPFAM" id="SSF101874">
    <property type="entry name" value="YceI-like"/>
    <property type="match status" value="1"/>
</dbReference>
<dbReference type="EMBL" id="FUKQ01000043">
    <property type="protein sequence ID" value="SJN38375.1"/>
    <property type="molecule type" value="Genomic_DNA"/>
</dbReference>
<dbReference type="InterPro" id="IPR036761">
    <property type="entry name" value="TTHA0802/YceI-like_sf"/>
</dbReference>
<dbReference type="Gene3D" id="2.40.128.110">
    <property type="entry name" value="Lipid/polyisoprenoid-binding, YceI-like"/>
    <property type="match status" value="1"/>
</dbReference>
<dbReference type="PANTHER" id="PTHR34406">
    <property type="entry name" value="PROTEIN YCEI"/>
    <property type="match status" value="1"/>
</dbReference>
<name>A0A1R4K2S0_9ACTN</name>
<dbReference type="RefSeq" id="WP_094765192.1">
    <property type="nucleotide sequence ID" value="NZ_FUKQ01000043.1"/>
</dbReference>
<proteinExistence type="inferred from homology"/>
<accession>A0A1R4K2S0</accession>
<protein>
    <submittedName>
        <fullName evidence="4">Protein yceI</fullName>
    </submittedName>
</protein>
<dbReference type="AlphaFoldDB" id="A0A1R4K2S0"/>